<evidence type="ECO:0000256" key="1">
    <source>
        <dbReference type="SAM" id="SignalP"/>
    </source>
</evidence>
<dbReference type="EMBL" id="PJAI02000015">
    <property type="protein sequence ID" value="TYK64970.1"/>
    <property type="molecule type" value="Genomic_DNA"/>
</dbReference>
<name>A0ABY3MUU3_9GAMM</name>
<dbReference type="InterPro" id="IPR013424">
    <property type="entry name" value="Ice-binding_C"/>
</dbReference>
<gene>
    <name evidence="3" type="ORF">CWS31_012645</name>
</gene>
<evidence type="ECO:0000313" key="4">
    <source>
        <dbReference type="Proteomes" id="UP000815846"/>
    </source>
</evidence>
<evidence type="ECO:0000313" key="3">
    <source>
        <dbReference type="EMBL" id="TYK64970.1"/>
    </source>
</evidence>
<feature type="signal peptide" evidence="1">
    <location>
        <begin position="1"/>
        <end position="23"/>
    </location>
</feature>
<keyword evidence="4" id="KW-1185">Reference proteome</keyword>
<dbReference type="Proteomes" id="UP000815846">
    <property type="component" value="Unassembled WGS sequence"/>
</dbReference>
<dbReference type="Pfam" id="PF07589">
    <property type="entry name" value="PEP-CTERM"/>
    <property type="match status" value="1"/>
</dbReference>
<keyword evidence="1" id="KW-0732">Signal</keyword>
<feature type="chain" id="PRO_5045345915" evidence="1">
    <location>
        <begin position="24"/>
        <end position="209"/>
    </location>
</feature>
<proteinExistence type="predicted"/>
<dbReference type="RefSeq" id="WP_101342619.1">
    <property type="nucleotide sequence ID" value="NZ_PJAI02000015.1"/>
</dbReference>
<organism evidence="3 4">
    <name type="scientific">Colwellia echini</name>
    <dbReference type="NCBI Taxonomy" id="1982103"/>
    <lineage>
        <taxon>Bacteria</taxon>
        <taxon>Pseudomonadati</taxon>
        <taxon>Pseudomonadota</taxon>
        <taxon>Gammaproteobacteria</taxon>
        <taxon>Alteromonadales</taxon>
        <taxon>Colwelliaceae</taxon>
        <taxon>Colwellia</taxon>
    </lineage>
</organism>
<protein>
    <submittedName>
        <fullName evidence="3">PEP-CTERM sorting domain-containing protein</fullName>
    </submittedName>
</protein>
<comment type="caution">
    <text evidence="3">The sequence shown here is derived from an EMBL/GenBank/DDBJ whole genome shotgun (WGS) entry which is preliminary data.</text>
</comment>
<sequence>MKKIFKNIATAAALTLFCASASATIIFEDDFNRADSNTVGNGWSTIEDDNNDVAIVNGALRLRDFIWFSVDAEAAHANSTESFKDIYIDFSWDELGPSDSNDTLSLSWSNNGTNWNNLWTTGLGGSQGFESVSVGAITGADDLSTFTFRFSTDVTDFLSGNFEGALIDNVVLRGTALAVPAVSVPEPLSIALLGLGLAGIGLSRRKKSA</sequence>
<evidence type="ECO:0000259" key="2">
    <source>
        <dbReference type="Pfam" id="PF07589"/>
    </source>
</evidence>
<feature type="domain" description="Ice-binding protein C-terminal" evidence="2">
    <location>
        <begin position="183"/>
        <end position="205"/>
    </location>
</feature>
<dbReference type="NCBIfam" id="TIGR02595">
    <property type="entry name" value="PEP_CTERM"/>
    <property type="match status" value="1"/>
</dbReference>
<accession>A0ABY3MUU3</accession>
<reference evidence="3 4" key="1">
    <citation type="submission" date="2019-08" db="EMBL/GenBank/DDBJ databases">
        <title>Microbe sample from Colwellia echini.</title>
        <authorList>
            <person name="Christiansen L."/>
            <person name="Pathiraja D."/>
            <person name="Schultz-Johansen M."/>
            <person name="Choi I.-G."/>
            <person name="Stougaard P."/>
        </authorList>
    </citation>
    <scope>NUCLEOTIDE SEQUENCE [LARGE SCALE GENOMIC DNA]</scope>
    <source>
        <strain evidence="3 4">A3</strain>
    </source>
</reference>